<accession>A0A371GCL7</accession>
<organism evidence="2 3">
    <name type="scientific">Mucuna pruriens</name>
    <name type="common">Velvet bean</name>
    <name type="synonym">Dolichos pruriens</name>
    <dbReference type="NCBI Taxonomy" id="157652"/>
    <lineage>
        <taxon>Eukaryota</taxon>
        <taxon>Viridiplantae</taxon>
        <taxon>Streptophyta</taxon>
        <taxon>Embryophyta</taxon>
        <taxon>Tracheophyta</taxon>
        <taxon>Spermatophyta</taxon>
        <taxon>Magnoliopsida</taxon>
        <taxon>eudicotyledons</taxon>
        <taxon>Gunneridae</taxon>
        <taxon>Pentapetalae</taxon>
        <taxon>rosids</taxon>
        <taxon>fabids</taxon>
        <taxon>Fabales</taxon>
        <taxon>Fabaceae</taxon>
        <taxon>Papilionoideae</taxon>
        <taxon>50 kb inversion clade</taxon>
        <taxon>NPAAA clade</taxon>
        <taxon>indigoferoid/millettioid clade</taxon>
        <taxon>Phaseoleae</taxon>
        <taxon>Mucuna</taxon>
    </lineage>
</organism>
<sequence>MENVVVDALSRRHILLPMLETKLLGFESLKDLYMDEFKDTYDDCAISSNEEAHDRGLMGHLSVCKTYEALVEHFYWPKMKSLYTPLPLPTTPWIDISIEFVLGMPRTLKGRDSIFIVVEKFSKMAYFIPYHKRDDAYHVVDLFFRKVIRLDEILKSIGGQLNYIPLILRASIWVHPSISFGFDTTTYTIQSQPRRPV</sequence>
<dbReference type="Pfam" id="PF17921">
    <property type="entry name" value="Integrase_H2C2"/>
    <property type="match status" value="1"/>
</dbReference>
<gene>
    <name evidence="2" type="ORF">CR513_30348</name>
</gene>
<feature type="domain" description="Integrase zinc-binding" evidence="1">
    <location>
        <begin position="50"/>
        <end position="81"/>
    </location>
</feature>
<dbReference type="STRING" id="157652.A0A371GCL7"/>
<dbReference type="InterPro" id="IPR012337">
    <property type="entry name" value="RNaseH-like_sf"/>
</dbReference>
<comment type="caution">
    <text evidence="2">The sequence shown here is derived from an EMBL/GenBank/DDBJ whole genome shotgun (WGS) entry which is preliminary data.</text>
</comment>
<name>A0A371GCL7_MUCPR</name>
<dbReference type="Proteomes" id="UP000257109">
    <property type="component" value="Unassembled WGS sequence"/>
</dbReference>
<proteinExistence type="predicted"/>
<protein>
    <recommendedName>
        <fullName evidence="1">Integrase zinc-binding domain-containing protein</fullName>
    </recommendedName>
</protein>
<dbReference type="PANTHER" id="PTHR35046:SF9">
    <property type="entry name" value="RNA-DIRECTED DNA POLYMERASE"/>
    <property type="match status" value="1"/>
</dbReference>
<dbReference type="AlphaFoldDB" id="A0A371GCL7"/>
<dbReference type="SUPFAM" id="SSF53098">
    <property type="entry name" value="Ribonuclease H-like"/>
    <property type="match status" value="1"/>
</dbReference>
<dbReference type="InterPro" id="IPR041588">
    <property type="entry name" value="Integrase_H2C2"/>
</dbReference>
<dbReference type="EMBL" id="QJKJ01006054">
    <property type="protein sequence ID" value="RDX88093.1"/>
    <property type="molecule type" value="Genomic_DNA"/>
</dbReference>
<dbReference type="OrthoDB" id="407598at2759"/>
<feature type="non-terminal residue" evidence="2">
    <location>
        <position position="1"/>
    </location>
</feature>
<dbReference type="PANTHER" id="PTHR35046">
    <property type="entry name" value="ZINC KNUCKLE (CCHC-TYPE) FAMILY PROTEIN"/>
    <property type="match status" value="1"/>
</dbReference>
<keyword evidence="3" id="KW-1185">Reference proteome</keyword>
<evidence type="ECO:0000313" key="3">
    <source>
        <dbReference type="Proteomes" id="UP000257109"/>
    </source>
</evidence>
<dbReference type="Gene3D" id="1.10.340.70">
    <property type="match status" value="1"/>
</dbReference>
<reference evidence="2" key="1">
    <citation type="submission" date="2018-05" db="EMBL/GenBank/DDBJ databases">
        <title>Draft genome of Mucuna pruriens seed.</title>
        <authorList>
            <person name="Nnadi N.E."/>
            <person name="Vos R."/>
            <person name="Hasami M.H."/>
            <person name="Devisetty U.K."/>
            <person name="Aguiy J.C."/>
        </authorList>
    </citation>
    <scope>NUCLEOTIDE SEQUENCE [LARGE SCALE GENOMIC DNA]</scope>
    <source>
        <strain evidence="2">JCA_2017</strain>
    </source>
</reference>
<evidence type="ECO:0000259" key="1">
    <source>
        <dbReference type="Pfam" id="PF17921"/>
    </source>
</evidence>
<evidence type="ECO:0000313" key="2">
    <source>
        <dbReference type="EMBL" id="RDX88093.1"/>
    </source>
</evidence>